<evidence type="ECO:0000256" key="6">
    <source>
        <dbReference type="HAMAP-Rule" id="MF_00117"/>
    </source>
</evidence>
<comment type="similarity">
    <text evidence="6">Belongs to the HSP33 family.</text>
</comment>
<evidence type="ECO:0000256" key="3">
    <source>
        <dbReference type="ARBA" id="ARBA00023157"/>
    </source>
</evidence>
<feature type="disulfide bond" description="Redox-active" evidence="6">
    <location>
        <begin position="240"/>
        <end position="242"/>
    </location>
</feature>
<keyword evidence="2 6" id="KW-0862">Zinc</keyword>
<dbReference type="GO" id="GO:0044183">
    <property type="term" value="F:protein folding chaperone"/>
    <property type="evidence" value="ECO:0007669"/>
    <property type="project" value="TreeGrafter"/>
</dbReference>
<dbReference type="PANTHER" id="PTHR30111">
    <property type="entry name" value="33 KDA CHAPERONIN"/>
    <property type="match status" value="1"/>
</dbReference>
<dbReference type="Gene3D" id="3.90.1280.10">
    <property type="entry name" value="HSP33 redox switch-like"/>
    <property type="match status" value="1"/>
</dbReference>
<keyword evidence="3 6" id="KW-1015">Disulfide bond</keyword>
<proteinExistence type="inferred from homology"/>
<keyword evidence="5 6" id="KW-0676">Redox-active center</keyword>
<evidence type="ECO:0000256" key="2">
    <source>
        <dbReference type="ARBA" id="ARBA00022833"/>
    </source>
</evidence>
<comment type="PTM">
    <text evidence="6">Under oxidizing conditions two disulfide bonds are formed involving the reactive cysteines. Under reducing conditions zinc is bound to the reactive cysteines and the protein is inactive.</text>
</comment>
<dbReference type="InterPro" id="IPR016153">
    <property type="entry name" value="Heat_shock_Hsp33_N"/>
</dbReference>
<dbReference type="GO" id="GO:0042026">
    <property type="term" value="P:protein refolding"/>
    <property type="evidence" value="ECO:0007669"/>
    <property type="project" value="TreeGrafter"/>
</dbReference>
<dbReference type="GO" id="GO:0051082">
    <property type="term" value="F:unfolded protein binding"/>
    <property type="evidence" value="ECO:0007669"/>
    <property type="project" value="UniProtKB-UniRule"/>
</dbReference>
<dbReference type="SUPFAM" id="SSF118352">
    <property type="entry name" value="HSP33 redox switch-like"/>
    <property type="match status" value="1"/>
</dbReference>
<dbReference type="NCBIfam" id="NF001033">
    <property type="entry name" value="PRK00114.1"/>
    <property type="match status" value="1"/>
</dbReference>
<dbReference type="CDD" id="cd00498">
    <property type="entry name" value="Hsp33"/>
    <property type="match status" value="1"/>
</dbReference>
<comment type="caution">
    <text evidence="7">The sequence shown here is derived from an EMBL/GenBank/DDBJ whole genome shotgun (WGS) entry which is preliminary data.</text>
</comment>
<evidence type="ECO:0000256" key="5">
    <source>
        <dbReference type="ARBA" id="ARBA00023284"/>
    </source>
</evidence>
<dbReference type="InterPro" id="IPR016154">
    <property type="entry name" value="Heat_shock_Hsp33_C"/>
</dbReference>
<evidence type="ECO:0000256" key="4">
    <source>
        <dbReference type="ARBA" id="ARBA00023186"/>
    </source>
</evidence>
<comment type="subcellular location">
    <subcellularLocation>
        <location evidence="6">Cytoplasm</location>
    </subcellularLocation>
</comment>
<dbReference type="PIRSF" id="PIRSF005261">
    <property type="entry name" value="Heat_shock_Hsp33"/>
    <property type="match status" value="1"/>
</dbReference>
<dbReference type="PANTHER" id="PTHR30111:SF1">
    <property type="entry name" value="33 KDA CHAPERONIN"/>
    <property type="match status" value="1"/>
</dbReference>
<dbReference type="HAMAP" id="MF_00117">
    <property type="entry name" value="HslO"/>
    <property type="match status" value="1"/>
</dbReference>
<keyword evidence="1 6" id="KW-0963">Cytoplasm</keyword>
<reference evidence="7 8" key="1">
    <citation type="journal article" date="2019" name="Nat. Microbiol.">
        <title>Mediterranean grassland soil C-N compound turnover is dependent on rainfall and depth, and is mediated by genomically divergent microorganisms.</title>
        <authorList>
            <person name="Diamond S."/>
            <person name="Andeer P.F."/>
            <person name="Li Z."/>
            <person name="Crits-Christoph A."/>
            <person name="Burstein D."/>
            <person name="Anantharaman K."/>
            <person name="Lane K.R."/>
            <person name="Thomas B.C."/>
            <person name="Pan C."/>
            <person name="Northen T.R."/>
            <person name="Banfield J.F."/>
        </authorList>
    </citation>
    <scope>NUCLEOTIDE SEQUENCE [LARGE SCALE GENOMIC DNA]</scope>
    <source>
        <strain evidence="7">NP_8</strain>
    </source>
</reference>
<protein>
    <recommendedName>
        <fullName evidence="6">33 kDa chaperonin</fullName>
    </recommendedName>
    <alternativeName>
        <fullName evidence="6">Heat shock protein 33 homolog</fullName>
        <shortName evidence="6">HSP33</shortName>
    </alternativeName>
</protein>
<name>A0A537IQK9_9BACT</name>
<keyword evidence="4 6" id="KW-0143">Chaperone</keyword>
<organism evidence="7 8">
    <name type="scientific">Candidatus Segetimicrobium genomatis</name>
    <dbReference type="NCBI Taxonomy" id="2569760"/>
    <lineage>
        <taxon>Bacteria</taxon>
        <taxon>Bacillati</taxon>
        <taxon>Candidatus Sysuimicrobiota</taxon>
        <taxon>Candidatus Sysuimicrobiia</taxon>
        <taxon>Candidatus Sysuimicrobiales</taxon>
        <taxon>Candidatus Segetimicrobiaceae</taxon>
        <taxon>Candidatus Segetimicrobium</taxon>
    </lineage>
</organism>
<dbReference type="Gene3D" id="3.55.30.10">
    <property type="entry name" value="Hsp33 domain"/>
    <property type="match status" value="1"/>
</dbReference>
<dbReference type="EMBL" id="VBAP01000068">
    <property type="protein sequence ID" value="TMI73604.1"/>
    <property type="molecule type" value="Genomic_DNA"/>
</dbReference>
<evidence type="ECO:0000256" key="1">
    <source>
        <dbReference type="ARBA" id="ARBA00022490"/>
    </source>
</evidence>
<dbReference type="Proteomes" id="UP000318834">
    <property type="component" value="Unassembled WGS sequence"/>
</dbReference>
<dbReference type="GO" id="GO:0005737">
    <property type="term" value="C:cytoplasm"/>
    <property type="evidence" value="ECO:0007669"/>
    <property type="project" value="UniProtKB-SubCell"/>
</dbReference>
<gene>
    <name evidence="6" type="primary">hslO</name>
    <name evidence="7" type="ORF">E6H05_09295</name>
</gene>
<dbReference type="InterPro" id="IPR000397">
    <property type="entry name" value="Heat_shock_Hsp33"/>
</dbReference>
<comment type="function">
    <text evidence="6">Redox regulated molecular chaperone. Protects both thermally unfolding and oxidatively damaged proteins from irreversible aggregation. Plays an important role in the bacterial defense system toward oxidative stress.</text>
</comment>
<dbReference type="AlphaFoldDB" id="A0A537IQK9"/>
<sequence>MRRFTEDYWIRSVTEDGAVRAMAAVTTATVEQARRRHGTAPTATAALGRTLTAAGLLGATLRVGQTIFVRILGDGPLGGVLATSDAAGTVRGYVANPEVHLPLTSSGKLDVGRAVGRGTLHVTLDLGLRIPYHGSVPLVSGEIAEDLASYLVVSHQIPSVVALGVLVAPTERVMAAGGVMVQVMPGADERAVSYLEQRAKALPAVTSMISGGNTPEEMVEAALGEMSSQVVERGAVRFRCRCSRRKVQRVLISFGETELREILAEQGRVEVRCNFCAARYLFDQEAVENLISGMRNGNRRTRERGNGETIQSH</sequence>
<evidence type="ECO:0000313" key="8">
    <source>
        <dbReference type="Proteomes" id="UP000318834"/>
    </source>
</evidence>
<dbReference type="SUPFAM" id="SSF64397">
    <property type="entry name" value="Hsp33 domain"/>
    <property type="match status" value="1"/>
</dbReference>
<feature type="disulfide bond" description="Redox-active" evidence="6">
    <location>
        <begin position="273"/>
        <end position="276"/>
    </location>
</feature>
<accession>A0A537IQK9</accession>
<evidence type="ECO:0000313" key="7">
    <source>
        <dbReference type="EMBL" id="TMI73604.1"/>
    </source>
</evidence>
<dbReference type="Pfam" id="PF01430">
    <property type="entry name" value="HSP33"/>
    <property type="match status" value="1"/>
</dbReference>